<dbReference type="Pfam" id="PF00620">
    <property type="entry name" value="RhoGAP"/>
    <property type="match status" value="1"/>
</dbReference>
<dbReference type="PROSITE" id="PS50191">
    <property type="entry name" value="CRAL_TRIO"/>
    <property type="match status" value="1"/>
</dbReference>
<proteinExistence type="predicted"/>
<dbReference type="SUPFAM" id="SSF48350">
    <property type="entry name" value="GTPase activation domain, GAP"/>
    <property type="match status" value="1"/>
</dbReference>
<dbReference type="SMART" id="SM00324">
    <property type="entry name" value="RhoGAP"/>
    <property type="match status" value="1"/>
</dbReference>
<dbReference type="SUPFAM" id="SSF52087">
    <property type="entry name" value="CRAL/TRIO domain"/>
    <property type="match status" value="1"/>
</dbReference>
<dbReference type="KEGG" id="tut:107368974"/>
<dbReference type="Gene3D" id="1.10.555.10">
    <property type="entry name" value="Rho GTPase activation protein"/>
    <property type="match status" value="1"/>
</dbReference>
<reference evidence="3" key="2">
    <citation type="submission" date="2015-06" db="UniProtKB">
        <authorList>
            <consortium name="EnsemblMetazoa"/>
        </authorList>
    </citation>
    <scope>IDENTIFICATION</scope>
</reference>
<evidence type="ECO:0008006" key="5">
    <source>
        <dbReference type="Google" id="ProtNLM"/>
    </source>
</evidence>
<name>T1JQ76_TETUR</name>
<dbReference type="GO" id="GO:2001136">
    <property type="term" value="P:negative regulation of endocytic recycling"/>
    <property type="evidence" value="ECO:0007669"/>
    <property type="project" value="TreeGrafter"/>
</dbReference>
<dbReference type="Gene3D" id="3.40.525.10">
    <property type="entry name" value="CRAL-TRIO lipid binding domain"/>
    <property type="match status" value="1"/>
</dbReference>
<accession>T1JQ76</accession>
<gene>
    <name evidence="3" type="primary">107368974</name>
</gene>
<evidence type="ECO:0000259" key="2">
    <source>
        <dbReference type="PROSITE" id="PS50238"/>
    </source>
</evidence>
<dbReference type="PROSITE" id="PS50238">
    <property type="entry name" value="RHOGAP"/>
    <property type="match status" value="1"/>
</dbReference>
<evidence type="ECO:0000259" key="1">
    <source>
        <dbReference type="PROSITE" id="PS50191"/>
    </source>
</evidence>
<evidence type="ECO:0000313" key="4">
    <source>
        <dbReference type="Proteomes" id="UP000015104"/>
    </source>
</evidence>
<dbReference type="GO" id="GO:0005096">
    <property type="term" value="F:GTPase activator activity"/>
    <property type="evidence" value="ECO:0007669"/>
    <property type="project" value="TreeGrafter"/>
</dbReference>
<dbReference type="eggNOG" id="KOG4406">
    <property type="taxonomic scope" value="Eukaryota"/>
</dbReference>
<dbReference type="InterPro" id="IPR036865">
    <property type="entry name" value="CRAL-TRIO_dom_sf"/>
</dbReference>
<dbReference type="EnsemblMetazoa" id="tetur01g02220.1">
    <property type="protein sequence ID" value="tetur01g02220.1"/>
    <property type="gene ID" value="tetur01g02220"/>
</dbReference>
<dbReference type="HOGENOM" id="CLU_030214_1_0_1"/>
<evidence type="ECO:0000313" key="3">
    <source>
        <dbReference type="EnsemblMetazoa" id="tetur01g02220.1"/>
    </source>
</evidence>
<sequence>MPVSVMDKKLIEDKCLIDCEEEEEAENCDHEPGLEFDDSELEHTKPQDLSVIPDALVDDTVDYQFMMLDGKTNPILYLESPDELMEDNFEEAFRDALLSDDLSDLNKEIGPGEDFSDIAKHGIVEVVGDDVYGRKVITIYACRLPSNKSLDFNHLLKYLMYTLDQYVENDYTLVYFHYGLNSSNKPPLSWLWQAYKAVDRKYKKNLKSLYLVHPTNFIRIVWKIFKPAISVKFGQKVRYVNYLEELKPHLHLEQLLIPKEVLEHDKRLVEAAKKKSWFNGPASRSFQNLSAPSLLETQQFRVSLKYIKEHNNGDIIPRVVHGCISFLNNETALQTEGIFRRSPNIKLVSDVQNLFNQGKEVNFDDYGEQSVHVAAVILKSFLRELEEPLLTFDLYDDVIDFQQISSGNHSQIEKLAVAKSLILQRLPEDNYKLLKFLVEFLVKVMDRSNLNKMTASNLAIVFGPNLLWSINKQASLTSITNINHFTEFLLKNHDVIFVR</sequence>
<keyword evidence="4" id="KW-1185">Reference proteome</keyword>
<dbReference type="Proteomes" id="UP000015104">
    <property type="component" value="Unassembled WGS sequence"/>
</dbReference>
<protein>
    <recommendedName>
        <fullName evidence="5">Rho-GAP domain-containing protein</fullName>
    </recommendedName>
</protein>
<dbReference type="CDD" id="cd00170">
    <property type="entry name" value="SEC14"/>
    <property type="match status" value="1"/>
</dbReference>
<dbReference type="InterPro" id="IPR000198">
    <property type="entry name" value="RhoGAP_dom"/>
</dbReference>
<dbReference type="AlphaFoldDB" id="T1JQ76"/>
<dbReference type="InterPro" id="IPR008936">
    <property type="entry name" value="Rho_GTPase_activation_prot"/>
</dbReference>
<dbReference type="OMA" id="SHNPDCD"/>
<feature type="domain" description="CRAL-TRIO" evidence="1">
    <location>
        <begin position="114"/>
        <end position="269"/>
    </location>
</feature>
<dbReference type="InterPro" id="IPR001251">
    <property type="entry name" value="CRAL-TRIO_dom"/>
</dbReference>
<dbReference type="PANTHER" id="PTHR45808">
    <property type="entry name" value="RHO GTPASE-ACTIVATING PROTEIN 68F"/>
    <property type="match status" value="1"/>
</dbReference>
<dbReference type="EMBL" id="CAEY01000437">
    <property type="status" value="NOT_ANNOTATED_CDS"/>
    <property type="molecule type" value="Genomic_DNA"/>
</dbReference>
<dbReference type="Pfam" id="PF13716">
    <property type="entry name" value="CRAL_TRIO_2"/>
    <property type="match status" value="1"/>
</dbReference>
<reference evidence="4" key="1">
    <citation type="submission" date="2011-08" db="EMBL/GenBank/DDBJ databases">
        <authorList>
            <person name="Rombauts S."/>
        </authorList>
    </citation>
    <scope>NUCLEOTIDE SEQUENCE</scope>
    <source>
        <strain evidence="4">London</strain>
    </source>
</reference>
<dbReference type="GO" id="GO:0007264">
    <property type="term" value="P:small GTPase-mediated signal transduction"/>
    <property type="evidence" value="ECO:0007669"/>
    <property type="project" value="TreeGrafter"/>
</dbReference>
<organism evidence="3 4">
    <name type="scientific">Tetranychus urticae</name>
    <name type="common">Two-spotted spider mite</name>
    <dbReference type="NCBI Taxonomy" id="32264"/>
    <lineage>
        <taxon>Eukaryota</taxon>
        <taxon>Metazoa</taxon>
        <taxon>Ecdysozoa</taxon>
        <taxon>Arthropoda</taxon>
        <taxon>Chelicerata</taxon>
        <taxon>Arachnida</taxon>
        <taxon>Acari</taxon>
        <taxon>Acariformes</taxon>
        <taxon>Trombidiformes</taxon>
        <taxon>Prostigmata</taxon>
        <taxon>Eleutherengona</taxon>
        <taxon>Raphignathae</taxon>
        <taxon>Tetranychoidea</taxon>
        <taxon>Tetranychidae</taxon>
        <taxon>Tetranychus</taxon>
    </lineage>
</organism>
<feature type="domain" description="Rho-GAP" evidence="2">
    <location>
        <begin position="302"/>
        <end position="497"/>
    </location>
</feature>
<dbReference type="SMART" id="SM00516">
    <property type="entry name" value="SEC14"/>
    <property type="match status" value="1"/>
</dbReference>
<dbReference type="OrthoDB" id="19923at2759"/>
<dbReference type="FunFam" id="3.40.525.10:FF:000007">
    <property type="entry name" value="rho GTPase-activating protein 1"/>
    <property type="match status" value="1"/>
</dbReference>
<dbReference type="GO" id="GO:0005737">
    <property type="term" value="C:cytoplasm"/>
    <property type="evidence" value="ECO:0007669"/>
    <property type="project" value="TreeGrafter"/>
</dbReference>
<dbReference type="PANTHER" id="PTHR45808:SF2">
    <property type="entry name" value="RHO GTPASE-ACTIVATING PROTEIN 68F"/>
    <property type="match status" value="1"/>
</dbReference>